<feature type="transmembrane region" description="Helical" evidence="6">
    <location>
        <begin position="278"/>
        <end position="299"/>
    </location>
</feature>
<dbReference type="EMBL" id="JBHSJD010000014">
    <property type="protein sequence ID" value="MFC5024336.1"/>
    <property type="molecule type" value="Genomic_DNA"/>
</dbReference>
<dbReference type="PROSITE" id="PS50850">
    <property type="entry name" value="MFS"/>
    <property type="match status" value="1"/>
</dbReference>
<dbReference type="InterPro" id="IPR036259">
    <property type="entry name" value="MFS_trans_sf"/>
</dbReference>
<dbReference type="PANTHER" id="PTHR42718:SF42">
    <property type="entry name" value="EXPORT PROTEIN"/>
    <property type="match status" value="1"/>
</dbReference>
<evidence type="ECO:0000256" key="4">
    <source>
        <dbReference type="ARBA" id="ARBA00023136"/>
    </source>
</evidence>
<evidence type="ECO:0000256" key="5">
    <source>
        <dbReference type="ARBA" id="ARBA00023251"/>
    </source>
</evidence>
<name>A0ABV9XIY0_9ACTN</name>
<feature type="transmembrane region" description="Helical" evidence="6">
    <location>
        <begin position="90"/>
        <end position="109"/>
    </location>
</feature>
<evidence type="ECO:0000313" key="9">
    <source>
        <dbReference type="Proteomes" id="UP001595829"/>
    </source>
</evidence>
<dbReference type="CDD" id="cd17321">
    <property type="entry name" value="MFS_MMR_MDR_like"/>
    <property type="match status" value="1"/>
</dbReference>
<dbReference type="PANTHER" id="PTHR42718">
    <property type="entry name" value="MAJOR FACILITATOR SUPERFAMILY MULTIDRUG TRANSPORTER MFSC"/>
    <property type="match status" value="1"/>
</dbReference>
<dbReference type="Gene3D" id="1.20.1720.10">
    <property type="entry name" value="Multidrug resistance protein D"/>
    <property type="match status" value="1"/>
</dbReference>
<feature type="domain" description="Major facilitator superfamily (MFS) profile" evidence="7">
    <location>
        <begin position="24"/>
        <end position="454"/>
    </location>
</feature>
<sequence>MSRYRTLAPAARPTRVPPARPWTAAAVICLGLYLLGLDLTVLNVAAPDLQRALNASTSQVQWVIDGYALVLGGTVLATGAVTDRIGRRRAFVTGLAVCGAASVAGALASGVPQIIAARFGMGAGAALLMPATLSLITTLFDRPGQRRRAIALWAAVGALGGATGPLVGGFLVEHSSWRAGFWINLPLAAAAVALAFRYVPASRAARAERVDVPGMVLSALGLLSLVWAVIEGPDRGWLSRPVTGAFALAAVLLALFVVQQARSGAPMLPLPLLRRPEIGVAAAALALLSLALFGAFFVISLHLQTVLGHSPWEAGLRTLPLPLCLAVGAGAALPLLGRYGPRLPLVTGLGVVSLAFAVLAGTTVDSGYGRVALFEVAAGLGAGLTAAAGTESVMAAVPQDRAGLGSAVNDATRQVGSALGVAVQGSVLSAVYAARMPELLAGTPAERLLAPGAAHDLMAGRDALAAAPPEVRDTFVEAARTAFVDGMVTTAQGAGLLTAATAVLAAMRLPGARRTHHGEGSAVVGPRGSR</sequence>
<keyword evidence="2 6" id="KW-0812">Transmembrane</keyword>
<feature type="transmembrane region" description="Helical" evidence="6">
    <location>
        <begin position="212"/>
        <end position="230"/>
    </location>
</feature>
<dbReference type="InterPro" id="IPR011701">
    <property type="entry name" value="MFS"/>
</dbReference>
<organism evidence="8 9">
    <name type="scientific">Streptomyces coeruleoprunus</name>
    <dbReference type="NCBI Taxonomy" id="285563"/>
    <lineage>
        <taxon>Bacteria</taxon>
        <taxon>Bacillati</taxon>
        <taxon>Actinomycetota</taxon>
        <taxon>Actinomycetes</taxon>
        <taxon>Kitasatosporales</taxon>
        <taxon>Streptomycetaceae</taxon>
        <taxon>Streptomyces</taxon>
    </lineage>
</organism>
<dbReference type="Pfam" id="PF07690">
    <property type="entry name" value="MFS_1"/>
    <property type="match status" value="1"/>
</dbReference>
<reference evidence="9" key="1">
    <citation type="journal article" date="2019" name="Int. J. Syst. Evol. Microbiol.">
        <title>The Global Catalogue of Microorganisms (GCM) 10K type strain sequencing project: providing services to taxonomists for standard genome sequencing and annotation.</title>
        <authorList>
            <consortium name="The Broad Institute Genomics Platform"/>
            <consortium name="The Broad Institute Genome Sequencing Center for Infectious Disease"/>
            <person name="Wu L."/>
            <person name="Ma J."/>
        </authorList>
    </citation>
    <scope>NUCLEOTIDE SEQUENCE [LARGE SCALE GENOMIC DNA]</scope>
    <source>
        <strain evidence="9">CGMCC 4.1648</strain>
    </source>
</reference>
<accession>A0ABV9XIY0</accession>
<feature type="transmembrane region" description="Helical" evidence="6">
    <location>
        <begin position="179"/>
        <end position="200"/>
    </location>
</feature>
<feature type="transmembrane region" description="Helical" evidence="6">
    <location>
        <begin position="115"/>
        <end position="137"/>
    </location>
</feature>
<evidence type="ECO:0000259" key="7">
    <source>
        <dbReference type="PROSITE" id="PS50850"/>
    </source>
</evidence>
<feature type="transmembrane region" description="Helical" evidence="6">
    <location>
        <begin position="343"/>
        <end position="364"/>
    </location>
</feature>
<evidence type="ECO:0000256" key="3">
    <source>
        <dbReference type="ARBA" id="ARBA00022989"/>
    </source>
</evidence>
<dbReference type="Gene3D" id="1.20.1250.20">
    <property type="entry name" value="MFS general substrate transporter like domains"/>
    <property type="match status" value="1"/>
</dbReference>
<protein>
    <submittedName>
        <fullName evidence="8">MFS transporter</fullName>
    </submittedName>
</protein>
<evidence type="ECO:0000313" key="8">
    <source>
        <dbReference type="EMBL" id="MFC5024336.1"/>
    </source>
</evidence>
<feature type="transmembrane region" description="Helical" evidence="6">
    <location>
        <begin position="21"/>
        <end position="42"/>
    </location>
</feature>
<evidence type="ECO:0000256" key="6">
    <source>
        <dbReference type="SAM" id="Phobius"/>
    </source>
</evidence>
<keyword evidence="9" id="KW-1185">Reference proteome</keyword>
<comment type="subcellular location">
    <subcellularLocation>
        <location evidence="1">Cell membrane</location>
        <topology evidence="1">Multi-pass membrane protein</topology>
    </subcellularLocation>
</comment>
<evidence type="ECO:0000256" key="2">
    <source>
        <dbReference type="ARBA" id="ARBA00022692"/>
    </source>
</evidence>
<feature type="transmembrane region" description="Helical" evidence="6">
    <location>
        <begin position="62"/>
        <end position="81"/>
    </location>
</feature>
<feature type="transmembrane region" description="Helical" evidence="6">
    <location>
        <begin position="319"/>
        <end position="336"/>
    </location>
</feature>
<feature type="transmembrane region" description="Helical" evidence="6">
    <location>
        <begin position="149"/>
        <end position="167"/>
    </location>
</feature>
<keyword evidence="5" id="KW-0046">Antibiotic resistance</keyword>
<dbReference type="SUPFAM" id="SSF103473">
    <property type="entry name" value="MFS general substrate transporter"/>
    <property type="match status" value="1"/>
</dbReference>
<dbReference type="RefSeq" id="WP_345686483.1">
    <property type="nucleotide sequence ID" value="NZ_BAABIT010000001.1"/>
</dbReference>
<dbReference type="PRINTS" id="PR01036">
    <property type="entry name" value="TCRTETB"/>
</dbReference>
<proteinExistence type="predicted"/>
<evidence type="ECO:0000256" key="1">
    <source>
        <dbReference type="ARBA" id="ARBA00004651"/>
    </source>
</evidence>
<gene>
    <name evidence="8" type="ORF">ACFPM3_19600</name>
</gene>
<keyword evidence="4 6" id="KW-0472">Membrane</keyword>
<dbReference type="InterPro" id="IPR020846">
    <property type="entry name" value="MFS_dom"/>
</dbReference>
<keyword evidence="3 6" id="KW-1133">Transmembrane helix</keyword>
<comment type="caution">
    <text evidence="8">The sequence shown here is derived from an EMBL/GenBank/DDBJ whole genome shotgun (WGS) entry which is preliminary data.</text>
</comment>
<feature type="transmembrane region" description="Helical" evidence="6">
    <location>
        <begin position="242"/>
        <end position="258"/>
    </location>
</feature>
<dbReference type="Proteomes" id="UP001595829">
    <property type="component" value="Unassembled WGS sequence"/>
</dbReference>